<gene>
    <name evidence="1" type="ORF">SO802_006057</name>
</gene>
<proteinExistence type="predicted"/>
<comment type="caution">
    <text evidence="1">The sequence shown here is derived from an EMBL/GenBank/DDBJ whole genome shotgun (WGS) entry which is preliminary data.</text>
</comment>
<evidence type="ECO:0000313" key="2">
    <source>
        <dbReference type="Proteomes" id="UP001459277"/>
    </source>
</evidence>
<organism evidence="1 2">
    <name type="scientific">Lithocarpus litseifolius</name>
    <dbReference type="NCBI Taxonomy" id="425828"/>
    <lineage>
        <taxon>Eukaryota</taxon>
        <taxon>Viridiplantae</taxon>
        <taxon>Streptophyta</taxon>
        <taxon>Embryophyta</taxon>
        <taxon>Tracheophyta</taxon>
        <taxon>Spermatophyta</taxon>
        <taxon>Magnoliopsida</taxon>
        <taxon>eudicotyledons</taxon>
        <taxon>Gunneridae</taxon>
        <taxon>Pentapetalae</taxon>
        <taxon>rosids</taxon>
        <taxon>fabids</taxon>
        <taxon>Fagales</taxon>
        <taxon>Fagaceae</taxon>
        <taxon>Lithocarpus</taxon>
    </lineage>
</organism>
<reference evidence="1 2" key="1">
    <citation type="submission" date="2024-01" db="EMBL/GenBank/DDBJ databases">
        <title>A telomere-to-telomere, gap-free genome of sweet tea (Lithocarpus litseifolius).</title>
        <authorList>
            <person name="Zhou J."/>
        </authorList>
    </citation>
    <scope>NUCLEOTIDE SEQUENCE [LARGE SCALE GENOMIC DNA]</scope>
    <source>
        <strain evidence="1">Zhou-2022a</strain>
        <tissue evidence="1">Leaf</tissue>
    </source>
</reference>
<dbReference type="EMBL" id="JAZDWU010000002">
    <property type="protein sequence ID" value="KAL0010949.1"/>
    <property type="molecule type" value="Genomic_DNA"/>
</dbReference>
<name>A0AAW2DLB3_9ROSI</name>
<accession>A0AAW2DLB3</accession>
<sequence length="84" mass="9506">MAPTQKLPIKLEGAHDVKVDVVEHASDQLSTVFEDLHLGEVEEVKTTVLPMVDKVQEEIILIPHIDFVIPNEFDVVKFKVLVVY</sequence>
<evidence type="ECO:0000313" key="1">
    <source>
        <dbReference type="EMBL" id="KAL0010949.1"/>
    </source>
</evidence>
<protein>
    <submittedName>
        <fullName evidence="1">Uncharacterized protein</fullName>
    </submittedName>
</protein>
<dbReference type="AlphaFoldDB" id="A0AAW2DLB3"/>
<keyword evidence="2" id="KW-1185">Reference proteome</keyword>
<dbReference type="Proteomes" id="UP001459277">
    <property type="component" value="Unassembled WGS sequence"/>
</dbReference>